<keyword evidence="4" id="KW-0285">Flavoprotein</keyword>
<dbReference type="EMBL" id="BART01001791">
    <property type="protein sequence ID" value="GAG73261.1"/>
    <property type="molecule type" value="Genomic_DNA"/>
</dbReference>
<comment type="similarity">
    <text evidence="2">Belongs to the HdrA family.</text>
</comment>
<dbReference type="SUPFAM" id="SSF54862">
    <property type="entry name" value="4Fe-4S ferredoxins"/>
    <property type="match status" value="1"/>
</dbReference>
<keyword evidence="4" id="KW-0274">FAD</keyword>
<evidence type="ECO:0000256" key="7">
    <source>
        <dbReference type="ARBA" id="ARBA00023014"/>
    </source>
</evidence>
<dbReference type="GO" id="GO:0051536">
    <property type="term" value="F:iron-sulfur cluster binding"/>
    <property type="evidence" value="ECO:0007669"/>
    <property type="project" value="UniProtKB-KW"/>
</dbReference>
<evidence type="ECO:0000256" key="5">
    <source>
        <dbReference type="ARBA" id="ARBA00023002"/>
    </source>
</evidence>
<dbReference type="GO" id="GO:0016491">
    <property type="term" value="F:oxidoreductase activity"/>
    <property type="evidence" value="ECO:0007669"/>
    <property type="project" value="UniProtKB-KW"/>
</dbReference>
<evidence type="ECO:0000256" key="1">
    <source>
        <dbReference type="ARBA" id="ARBA00001974"/>
    </source>
</evidence>
<evidence type="ECO:0000259" key="8">
    <source>
        <dbReference type="PROSITE" id="PS51379"/>
    </source>
</evidence>
<dbReference type="AlphaFoldDB" id="X1BMB5"/>
<keyword evidence="7" id="KW-0411">Iron-sulfur</keyword>
<feature type="non-terminal residue" evidence="9">
    <location>
        <position position="1"/>
    </location>
</feature>
<evidence type="ECO:0000256" key="4">
    <source>
        <dbReference type="ARBA" id="ARBA00022827"/>
    </source>
</evidence>
<keyword evidence="3" id="KW-0479">Metal-binding</keyword>
<evidence type="ECO:0000256" key="6">
    <source>
        <dbReference type="ARBA" id="ARBA00023004"/>
    </source>
</evidence>
<sequence length="432" mass="47714">TRIREGERIEDAPLERANDVKRIKPSEESVKARLANPKLEVQRALTEDEAKQEASRCLYCANCGVCKECIRTCEADAIWHEEETTTIKEKVGAIVIATGFKNFDPSIIPQYHYKDPEYPDIITGIEFERYTNSAGPTEGKLIVPSTGKKPKLIALINCVGSRDLNYNEYCSRYCCTASIKHAYLLKNKYGSDVEVLNFYKDIRTFGKGYEELYNKTRKMGVQFIKGVPSDIRKDVNGKIFFDSFNIEIDKNIRYYPDLIILQTAMEPHDDAKKVAETFGLSCSAEGFYIEKHIKLAPVETASAGKFIAGACRGPIDVTDSVAQGAAAALYAAELLSSDVIEKESITAKHDEEICIGCGTCIATCPYGAYTLIEKEDGTVKSSLKEILCEGCGACAVACPAGAISIKHYTDDQIKAMIETAFAEEKDLQSPTP</sequence>
<dbReference type="InterPro" id="IPR039650">
    <property type="entry name" value="HdrA-like"/>
</dbReference>
<dbReference type="Pfam" id="PF12838">
    <property type="entry name" value="Fer4_7"/>
    <property type="match status" value="1"/>
</dbReference>
<dbReference type="InterPro" id="IPR017896">
    <property type="entry name" value="4Fe4S_Fe-S-bd"/>
</dbReference>
<dbReference type="Gene3D" id="3.30.70.20">
    <property type="match status" value="2"/>
</dbReference>
<comment type="cofactor">
    <cofactor evidence="1">
        <name>FAD</name>
        <dbReference type="ChEBI" id="CHEBI:57692"/>
    </cofactor>
</comment>
<reference evidence="9" key="1">
    <citation type="journal article" date="2014" name="Front. Microbiol.">
        <title>High frequency of phylogenetically diverse reductive dehalogenase-homologous genes in deep subseafloor sedimentary metagenomes.</title>
        <authorList>
            <person name="Kawai M."/>
            <person name="Futagami T."/>
            <person name="Toyoda A."/>
            <person name="Takaki Y."/>
            <person name="Nishi S."/>
            <person name="Hori S."/>
            <person name="Arai W."/>
            <person name="Tsubouchi T."/>
            <person name="Morono Y."/>
            <person name="Uchiyama I."/>
            <person name="Ito T."/>
            <person name="Fujiyama A."/>
            <person name="Inagaki F."/>
            <person name="Takami H."/>
        </authorList>
    </citation>
    <scope>NUCLEOTIDE SEQUENCE</scope>
    <source>
        <strain evidence="9">Expedition CK06-06</strain>
    </source>
</reference>
<proteinExistence type="inferred from homology"/>
<name>X1BMB5_9ZZZZ</name>
<feature type="domain" description="4Fe-4S ferredoxin-type" evidence="8">
    <location>
        <begin position="379"/>
        <end position="408"/>
    </location>
</feature>
<feature type="domain" description="4Fe-4S ferredoxin-type" evidence="8">
    <location>
        <begin position="345"/>
        <end position="374"/>
    </location>
</feature>
<evidence type="ECO:0000256" key="2">
    <source>
        <dbReference type="ARBA" id="ARBA00006561"/>
    </source>
</evidence>
<keyword evidence="5" id="KW-0560">Oxidoreductase</keyword>
<dbReference type="PANTHER" id="PTHR43498">
    <property type="entry name" value="FERREDOXIN:COB-COM HETERODISULFIDE REDUCTASE SUBUNIT A"/>
    <property type="match status" value="1"/>
</dbReference>
<evidence type="ECO:0000256" key="3">
    <source>
        <dbReference type="ARBA" id="ARBA00022723"/>
    </source>
</evidence>
<protein>
    <recommendedName>
        <fullName evidence="8">4Fe-4S ferredoxin-type domain-containing protein</fullName>
    </recommendedName>
</protein>
<dbReference type="GO" id="GO:0046872">
    <property type="term" value="F:metal ion binding"/>
    <property type="evidence" value="ECO:0007669"/>
    <property type="project" value="UniProtKB-KW"/>
</dbReference>
<dbReference type="PROSITE" id="PS51379">
    <property type="entry name" value="4FE4S_FER_2"/>
    <property type="match status" value="2"/>
</dbReference>
<comment type="caution">
    <text evidence="9">The sequence shown here is derived from an EMBL/GenBank/DDBJ whole genome shotgun (WGS) entry which is preliminary data.</text>
</comment>
<dbReference type="InterPro" id="IPR017900">
    <property type="entry name" value="4Fe4S_Fe_S_CS"/>
</dbReference>
<evidence type="ECO:0000313" key="9">
    <source>
        <dbReference type="EMBL" id="GAG73261.1"/>
    </source>
</evidence>
<gene>
    <name evidence="9" type="ORF">S01H4_05982</name>
</gene>
<accession>X1BMB5</accession>
<keyword evidence="6" id="KW-0408">Iron</keyword>
<dbReference type="PANTHER" id="PTHR43498:SF1">
    <property type="entry name" value="COB--COM HETERODISULFIDE REDUCTASE IRON-SULFUR SUBUNIT A"/>
    <property type="match status" value="1"/>
</dbReference>
<dbReference type="PROSITE" id="PS00198">
    <property type="entry name" value="4FE4S_FER_1"/>
    <property type="match status" value="3"/>
</dbReference>
<organism evidence="9">
    <name type="scientific">marine sediment metagenome</name>
    <dbReference type="NCBI Taxonomy" id="412755"/>
    <lineage>
        <taxon>unclassified sequences</taxon>
        <taxon>metagenomes</taxon>
        <taxon>ecological metagenomes</taxon>
    </lineage>
</organism>